<reference evidence="1 4" key="2">
    <citation type="submission" date="2021-01" db="EMBL/GenBank/DDBJ databases">
        <title>Whole genome shotgun sequence of Actinoplanes lobatus NBRC 12513.</title>
        <authorList>
            <person name="Komaki H."/>
            <person name="Tamura T."/>
        </authorList>
    </citation>
    <scope>NUCLEOTIDE SEQUENCE [LARGE SCALE GENOMIC DNA]</scope>
    <source>
        <strain evidence="1 4">NBRC 12513</strain>
    </source>
</reference>
<dbReference type="RefSeq" id="WP_188122981.1">
    <property type="nucleotide sequence ID" value="NZ_BOMP01000126.1"/>
</dbReference>
<name>A0A7W7HHY5_9ACTN</name>
<evidence type="ECO:0000313" key="3">
    <source>
        <dbReference type="Proteomes" id="UP000590511"/>
    </source>
</evidence>
<organism evidence="2 3">
    <name type="scientific">Actinoplanes lobatus</name>
    <dbReference type="NCBI Taxonomy" id="113568"/>
    <lineage>
        <taxon>Bacteria</taxon>
        <taxon>Bacillati</taxon>
        <taxon>Actinomycetota</taxon>
        <taxon>Actinomycetes</taxon>
        <taxon>Micromonosporales</taxon>
        <taxon>Micromonosporaceae</taxon>
        <taxon>Actinoplanes</taxon>
    </lineage>
</organism>
<reference evidence="2 3" key="1">
    <citation type="submission" date="2020-08" db="EMBL/GenBank/DDBJ databases">
        <title>Sequencing the genomes of 1000 actinobacteria strains.</title>
        <authorList>
            <person name="Klenk H.-P."/>
        </authorList>
    </citation>
    <scope>NUCLEOTIDE SEQUENCE [LARGE SCALE GENOMIC DNA]</scope>
    <source>
        <strain evidence="2 3">DSM 43150</strain>
    </source>
</reference>
<keyword evidence="4" id="KW-1185">Reference proteome</keyword>
<evidence type="ECO:0000313" key="1">
    <source>
        <dbReference type="EMBL" id="GIE44415.1"/>
    </source>
</evidence>
<evidence type="ECO:0000313" key="2">
    <source>
        <dbReference type="EMBL" id="MBB4750861.1"/>
    </source>
</evidence>
<sequence>MQPGIVLGNDAVGLLRDGLGRYAMEIRWMVHLDDAGVLRLWRSWKGQQVYEARLVPGPDGATLTGLTVEQDQSRYQGTLDREPDLFEKVLRSCLDHLRRFRAGHTPYGLSSVTRTRG</sequence>
<dbReference type="AlphaFoldDB" id="A0A7W7HHY5"/>
<dbReference type="EMBL" id="JACHNC010000001">
    <property type="protein sequence ID" value="MBB4750861.1"/>
    <property type="molecule type" value="Genomic_DNA"/>
</dbReference>
<accession>A0A7W7HHY5</accession>
<gene>
    <name evidence="1" type="ORF">Alo02nite_73130</name>
    <name evidence="2" type="ORF">BJ964_005022</name>
</gene>
<dbReference type="EMBL" id="BOMP01000126">
    <property type="protein sequence ID" value="GIE44415.1"/>
    <property type="molecule type" value="Genomic_DNA"/>
</dbReference>
<protein>
    <submittedName>
        <fullName evidence="2">Uncharacterized protein</fullName>
    </submittedName>
</protein>
<evidence type="ECO:0000313" key="4">
    <source>
        <dbReference type="Proteomes" id="UP000631312"/>
    </source>
</evidence>
<comment type="caution">
    <text evidence="2">The sequence shown here is derived from an EMBL/GenBank/DDBJ whole genome shotgun (WGS) entry which is preliminary data.</text>
</comment>
<proteinExistence type="predicted"/>
<dbReference type="Proteomes" id="UP000590511">
    <property type="component" value="Unassembled WGS sequence"/>
</dbReference>
<dbReference type="Proteomes" id="UP000631312">
    <property type="component" value="Unassembled WGS sequence"/>
</dbReference>